<evidence type="ECO:0008006" key="3">
    <source>
        <dbReference type="Google" id="ProtNLM"/>
    </source>
</evidence>
<dbReference type="AlphaFoldDB" id="A0A0G4ICM0"/>
<sequence>MGTGTSLRRDEKTRRYTAKCSCGSVEFELYGSYGTFGCCCADCLAGAKYVDEKAEAAGKAVQHISVLEPGKPQSVAVAVFPPSRIKCVKGREHLRLFKLTPNTQTMRFYTECCLTAVMNSMKSNGKKTAFCSFNVQTLSPTPALTERIYCREALRKADLPQDGIPNNGLLSFSLGSTLVPAIMLGYRSTWEDKDGPFLTKPEEVTEIAGPDPYERAGFKAPKPPNGLTSECN</sequence>
<reference evidence="2" key="1">
    <citation type="submission" date="2014-11" db="EMBL/GenBank/DDBJ databases">
        <authorList>
            <person name="Otto D Thomas"/>
            <person name="Naeem Raeece"/>
        </authorList>
    </citation>
    <scope>NUCLEOTIDE SEQUENCE</scope>
</reference>
<proteinExistence type="predicted"/>
<name>A0A0G4ICM0_9ALVE</name>
<feature type="region of interest" description="Disordered" evidence="1">
    <location>
        <begin position="208"/>
        <end position="232"/>
    </location>
</feature>
<dbReference type="VEuPathDB" id="CryptoDB:Cvel_13167"/>
<protein>
    <recommendedName>
        <fullName evidence="3">CENP-V/GFA domain-containing protein</fullName>
    </recommendedName>
</protein>
<evidence type="ECO:0000256" key="1">
    <source>
        <dbReference type="SAM" id="MobiDB-lite"/>
    </source>
</evidence>
<dbReference type="EMBL" id="CDMZ01005830">
    <property type="protein sequence ID" value="CEM54922.1"/>
    <property type="molecule type" value="Genomic_DNA"/>
</dbReference>
<organism evidence="2">
    <name type="scientific">Chromera velia CCMP2878</name>
    <dbReference type="NCBI Taxonomy" id="1169474"/>
    <lineage>
        <taxon>Eukaryota</taxon>
        <taxon>Sar</taxon>
        <taxon>Alveolata</taxon>
        <taxon>Colpodellida</taxon>
        <taxon>Chromeraceae</taxon>
        <taxon>Chromera</taxon>
    </lineage>
</organism>
<evidence type="ECO:0000313" key="2">
    <source>
        <dbReference type="EMBL" id="CEM54922.1"/>
    </source>
</evidence>
<gene>
    <name evidence="2" type="ORF">Cvel_13167</name>
</gene>
<accession>A0A0G4ICM0</accession>